<protein>
    <submittedName>
        <fullName evidence="1">Uncharacterized protein</fullName>
    </submittedName>
</protein>
<dbReference type="EMBL" id="JAOYFB010000002">
    <property type="protein sequence ID" value="KAK4006139.1"/>
    <property type="molecule type" value="Genomic_DNA"/>
</dbReference>
<reference evidence="1 2" key="1">
    <citation type="journal article" date="2023" name="Nucleic Acids Res.">
        <title>The hologenome of Daphnia magna reveals possible DNA methylation and microbiome-mediated evolution of the host genome.</title>
        <authorList>
            <person name="Chaturvedi A."/>
            <person name="Li X."/>
            <person name="Dhandapani V."/>
            <person name="Marshall H."/>
            <person name="Kissane S."/>
            <person name="Cuenca-Cambronero M."/>
            <person name="Asole G."/>
            <person name="Calvet F."/>
            <person name="Ruiz-Romero M."/>
            <person name="Marangio P."/>
            <person name="Guigo R."/>
            <person name="Rago D."/>
            <person name="Mirbahai L."/>
            <person name="Eastwood N."/>
            <person name="Colbourne J.K."/>
            <person name="Zhou J."/>
            <person name="Mallon E."/>
            <person name="Orsini L."/>
        </authorList>
    </citation>
    <scope>NUCLEOTIDE SEQUENCE [LARGE SCALE GENOMIC DNA]</scope>
    <source>
        <strain evidence="1">LRV0_1</strain>
    </source>
</reference>
<sequence>MMIVTKYPCLKDVGSNCLYETVKDKVTKDIQNQIESAKTKDVRKLKRYSVASVANAETSDIVDTTTTEYNAESGREIEFIAKYYSRRSLVQLSKKNSKREILESIPHYKEFANFREDFPKIPPVSVMGHSIC</sequence>
<accession>A0ABQ9YZQ4</accession>
<dbReference type="Proteomes" id="UP001234178">
    <property type="component" value="Unassembled WGS sequence"/>
</dbReference>
<evidence type="ECO:0000313" key="2">
    <source>
        <dbReference type="Proteomes" id="UP001234178"/>
    </source>
</evidence>
<evidence type="ECO:0000313" key="1">
    <source>
        <dbReference type="EMBL" id="KAK4006139.1"/>
    </source>
</evidence>
<name>A0ABQ9YZQ4_9CRUS</name>
<proteinExistence type="predicted"/>
<organism evidence="1 2">
    <name type="scientific">Daphnia magna</name>
    <dbReference type="NCBI Taxonomy" id="35525"/>
    <lineage>
        <taxon>Eukaryota</taxon>
        <taxon>Metazoa</taxon>
        <taxon>Ecdysozoa</taxon>
        <taxon>Arthropoda</taxon>
        <taxon>Crustacea</taxon>
        <taxon>Branchiopoda</taxon>
        <taxon>Diplostraca</taxon>
        <taxon>Cladocera</taxon>
        <taxon>Anomopoda</taxon>
        <taxon>Daphniidae</taxon>
        <taxon>Daphnia</taxon>
    </lineage>
</organism>
<comment type="caution">
    <text evidence="1">The sequence shown here is derived from an EMBL/GenBank/DDBJ whole genome shotgun (WGS) entry which is preliminary data.</text>
</comment>
<gene>
    <name evidence="1" type="ORF">OUZ56_011294</name>
</gene>
<keyword evidence="2" id="KW-1185">Reference proteome</keyword>